<keyword evidence="2" id="KW-1185">Reference proteome</keyword>
<dbReference type="Proteomes" id="UP000182229">
    <property type="component" value="Unassembled WGS sequence"/>
</dbReference>
<evidence type="ECO:0000313" key="2">
    <source>
        <dbReference type="Proteomes" id="UP000182229"/>
    </source>
</evidence>
<protein>
    <submittedName>
        <fullName evidence="1">Uncharacterized protein</fullName>
    </submittedName>
</protein>
<reference evidence="1 2" key="2">
    <citation type="submission" date="2016-12" db="EMBL/GenBank/DDBJ databases">
        <title>Draft Genome Sequence of Cystobacter ferrugineus Strain Cbfe23.</title>
        <authorList>
            <person name="Akbar S."/>
            <person name="Dowd S.E."/>
            <person name="Stevens D.C."/>
        </authorList>
    </citation>
    <scope>NUCLEOTIDE SEQUENCE [LARGE SCALE GENOMIC DNA]</scope>
    <source>
        <strain evidence="1 2">Cbfe23</strain>
    </source>
</reference>
<dbReference type="AlphaFoldDB" id="A0A1L9BJ26"/>
<name>A0A1L9BJ26_9BACT</name>
<proteinExistence type="predicted"/>
<accession>A0A1L9BJ26</accession>
<gene>
    <name evidence="1" type="ORF">BON30_03415</name>
</gene>
<dbReference type="EMBL" id="MPIN01000001">
    <property type="protein sequence ID" value="OJH42271.1"/>
    <property type="molecule type" value="Genomic_DNA"/>
</dbReference>
<evidence type="ECO:0000313" key="1">
    <source>
        <dbReference type="EMBL" id="OJH42271.1"/>
    </source>
</evidence>
<reference evidence="2" key="1">
    <citation type="submission" date="2016-11" db="EMBL/GenBank/DDBJ databases">
        <authorList>
            <person name="Shukria A."/>
            <person name="Stevens D.C."/>
        </authorList>
    </citation>
    <scope>NUCLEOTIDE SEQUENCE [LARGE SCALE GENOMIC DNA]</scope>
    <source>
        <strain evidence="2">Cbfe23</strain>
    </source>
</reference>
<sequence length="132" mass="13800">MSSFIVASMAVGVACEPARPVHPSGVVSSASSKVRLLKEPARVTALEVPASPDGCLSIAYTLQQPDGERADVVVEVDAQGDGSFQRVTQAGSTDHEGLLARSTSPEGVTHRFLWNRAVDVRAATSVNVRVSA</sequence>
<organism evidence="1 2">
    <name type="scientific">Cystobacter ferrugineus</name>
    <dbReference type="NCBI Taxonomy" id="83449"/>
    <lineage>
        <taxon>Bacteria</taxon>
        <taxon>Pseudomonadati</taxon>
        <taxon>Myxococcota</taxon>
        <taxon>Myxococcia</taxon>
        <taxon>Myxococcales</taxon>
        <taxon>Cystobacterineae</taxon>
        <taxon>Archangiaceae</taxon>
        <taxon>Cystobacter</taxon>
    </lineage>
</organism>
<comment type="caution">
    <text evidence="1">The sequence shown here is derived from an EMBL/GenBank/DDBJ whole genome shotgun (WGS) entry which is preliminary data.</text>
</comment>